<evidence type="ECO:0000256" key="3">
    <source>
        <dbReference type="SAM" id="MobiDB-lite"/>
    </source>
</evidence>
<dbReference type="EMBL" id="CCBN010000005">
    <property type="protein sequence ID" value="CDO53422.1"/>
    <property type="molecule type" value="Genomic_DNA"/>
</dbReference>
<protein>
    <submittedName>
        <fullName evidence="4">Similar to Saccharomyces cerevisiae YBR173C UMP1 Short-lived chaperone required for correct maturation of the 20S proteasome</fullName>
    </submittedName>
</protein>
<dbReference type="Proteomes" id="UP000750522">
    <property type="component" value="Unassembled WGS sequence"/>
</dbReference>
<feature type="region of interest" description="Disordered" evidence="3">
    <location>
        <begin position="1"/>
        <end position="29"/>
    </location>
</feature>
<evidence type="ECO:0000313" key="4">
    <source>
        <dbReference type="EMBL" id="CDO53422.1"/>
    </source>
</evidence>
<keyword evidence="4" id="KW-0647">Proteasome</keyword>
<dbReference type="PANTHER" id="PTHR12828">
    <property type="entry name" value="PROTEASOME MATURATION PROTEIN UMP1"/>
    <property type="match status" value="1"/>
</dbReference>
<dbReference type="InterPro" id="IPR008012">
    <property type="entry name" value="Ump1"/>
</dbReference>
<organism evidence="4 6">
    <name type="scientific">Geotrichum candidum</name>
    <name type="common">Oospora lactis</name>
    <name type="synonym">Dipodascus geotrichum</name>
    <dbReference type="NCBI Taxonomy" id="1173061"/>
    <lineage>
        <taxon>Eukaryota</taxon>
        <taxon>Fungi</taxon>
        <taxon>Dikarya</taxon>
        <taxon>Ascomycota</taxon>
        <taxon>Saccharomycotina</taxon>
        <taxon>Dipodascomycetes</taxon>
        <taxon>Dipodascales</taxon>
        <taxon>Dipodascaceae</taxon>
        <taxon>Geotrichum</taxon>
    </lineage>
</organism>
<reference evidence="4 6" key="1">
    <citation type="submission" date="2014-03" db="EMBL/GenBank/DDBJ databases">
        <authorList>
            <person name="Casaregola S."/>
        </authorList>
    </citation>
    <scope>NUCLEOTIDE SEQUENCE [LARGE SCALE GENOMIC DNA]</scope>
    <source>
        <strain evidence="4 6">CLIB 918</strain>
    </source>
</reference>
<reference evidence="5" key="3">
    <citation type="submission" date="2020-01" db="EMBL/GenBank/DDBJ databases">
        <authorList>
            <person name="Perkins V."/>
            <person name="Lessard M.-H."/>
            <person name="Dugat-Bony E."/>
            <person name="Frenette M."/>
            <person name="Labrie S."/>
        </authorList>
    </citation>
    <scope>NUCLEOTIDE SEQUENCE</scope>
    <source>
        <strain evidence="5">LMA-70</strain>
    </source>
</reference>
<sequence>MSLRIIPENSAPSKVNSTSYGSGAPSVPALHDSLRNDGPLSMASNLNDKHPLQARLEKWEETQFNLKMEGYRRNYGPGEPIRRTMELEVVKATNLIPGMVGGPSTVHEDILRNKSTTVSWEEIYPGLSDTDMKSSFHAELEKRMGI</sequence>
<gene>
    <name evidence="4" type="ORF">BN980_GECA05s01550g</name>
    <name evidence="5" type="ORF">DV451_003970</name>
</gene>
<keyword evidence="6" id="KW-1185">Reference proteome</keyword>
<evidence type="ECO:0000256" key="2">
    <source>
        <dbReference type="ARBA" id="ARBA00043974"/>
    </source>
</evidence>
<dbReference type="GO" id="GO:0043248">
    <property type="term" value="P:proteasome assembly"/>
    <property type="evidence" value="ECO:0007669"/>
    <property type="project" value="InterPro"/>
</dbReference>
<evidence type="ECO:0000313" key="5">
    <source>
        <dbReference type="EMBL" id="KAF5097091.1"/>
    </source>
</evidence>
<accession>A0A0J9X8A8</accession>
<evidence type="ECO:0000313" key="6">
    <source>
        <dbReference type="Proteomes" id="UP000242525"/>
    </source>
</evidence>
<comment type="caution">
    <text evidence="4">The sequence shown here is derived from an EMBL/GenBank/DDBJ whole genome shotgun (WGS) entry which is preliminary data.</text>
</comment>
<name>A0A0J9X8A8_GEOCN</name>
<dbReference type="GO" id="GO:0005634">
    <property type="term" value="C:nucleus"/>
    <property type="evidence" value="ECO:0007669"/>
    <property type="project" value="TreeGrafter"/>
</dbReference>
<comment type="similarity">
    <text evidence="2">Belongs to the POMP/UMP1 family.</text>
</comment>
<dbReference type="Pfam" id="PF05348">
    <property type="entry name" value="UMP1"/>
    <property type="match status" value="1"/>
</dbReference>
<reference evidence="5" key="2">
    <citation type="journal article" date="2020" name="Front. Microbiol.">
        <title>Phenotypic and Genetic Characterization of the Cheese Ripening Yeast Geotrichum candidum.</title>
        <authorList>
            <person name="Perkins V."/>
            <person name="Vignola S."/>
            <person name="Lessard M.H."/>
            <person name="Plante P.L."/>
            <person name="Corbeil J."/>
            <person name="Dugat-Bony E."/>
            <person name="Frenette M."/>
            <person name="Labrie S."/>
        </authorList>
    </citation>
    <scope>NUCLEOTIDE SEQUENCE</scope>
    <source>
        <strain evidence="5">LMA-70</strain>
    </source>
</reference>
<dbReference type="GO" id="GO:0005737">
    <property type="term" value="C:cytoplasm"/>
    <property type="evidence" value="ECO:0007669"/>
    <property type="project" value="TreeGrafter"/>
</dbReference>
<dbReference type="Proteomes" id="UP000242525">
    <property type="component" value="Unassembled WGS sequence"/>
</dbReference>
<keyword evidence="1" id="KW-0143">Chaperone</keyword>
<proteinExistence type="inferred from homology"/>
<dbReference type="AlphaFoldDB" id="A0A0J9X8A8"/>
<dbReference type="PANTHER" id="PTHR12828:SF3">
    <property type="entry name" value="PROTEASOME MATURATION PROTEIN"/>
    <property type="match status" value="1"/>
</dbReference>
<dbReference type="STRING" id="1173061.A0A0J9X8A8"/>
<dbReference type="OrthoDB" id="15001at2759"/>
<feature type="compositionally biased region" description="Polar residues" evidence="3">
    <location>
        <begin position="10"/>
        <end position="21"/>
    </location>
</feature>
<dbReference type="EMBL" id="QQZK01000100">
    <property type="protein sequence ID" value="KAF5097091.1"/>
    <property type="molecule type" value="Genomic_DNA"/>
</dbReference>
<dbReference type="GO" id="GO:0000502">
    <property type="term" value="C:proteasome complex"/>
    <property type="evidence" value="ECO:0007669"/>
    <property type="project" value="UniProtKB-KW"/>
</dbReference>
<evidence type="ECO:0000256" key="1">
    <source>
        <dbReference type="ARBA" id="ARBA00023186"/>
    </source>
</evidence>